<name>A0AAN9UHZ0_9PEZI</name>
<gene>
    <name evidence="2" type="ORF">SLS62_008628</name>
</gene>
<reference evidence="2 3" key="1">
    <citation type="submission" date="2024-02" db="EMBL/GenBank/DDBJ databases">
        <title>De novo assembly and annotation of 12 fungi associated with fruit tree decline syndrome in Ontario, Canada.</title>
        <authorList>
            <person name="Sulman M."/>
            <person name="Ellouze W."/>
            <person name="Ilyukhin E."/>
        </authorList>
    </citation>
    <scope>NUCLEOTIDE SEQUENCE [LARGE SCALE GENOMIC DNA]</scope>
    <source>
        <strain evidence="2 3">M11/M66-122</strain>
    </source>
</reference>
<accession>A0AAN9UHZ0</accession>
<evidence type="ECO:0000313" key="3">
    <source>
        <dbReference type="Proteomes" id="UP001320420"/>
    </source>
</evidence>
<dbReference type="Proteomes" id="UP001320420">
    <property type="component" value="Unassembled WGS sequence"/>
</dbReference>
<organism evidence="2 3">
    <name type="scientific">Diatrype stigma</name>
    <dbReference type="NCBI Taxonomy" id="117547"/>
    <lineage>
        <taxon>Eukaryota</taxon>
        <taxon>Fungi</taxon>
        <taxon>Dikarya</taxon>
        <taxon>Ascomycota</taxon>
        <taxon>Pezizomycotina</taxon>
        <taxon>Sordariomycetes</taxon>
        <taxon>Xylariomycetidae</taxon>
        <taxon>Xylariales</taxon>
        <taxon>Diatrypaceae</taxon>
        <taxon>Diatrype</taxon>
    </lineage>
</organism>
<evidence type="ECO:0000313" key="2">
    <source>
        <dbReference type="EMBL" id="KAK7748365.1"/>
    </source>
</evidence>
<dbReference type="EMBL" id="JAKJXP020000082">
    <property type="protein sequence ID" value="KAK7748365.1"/>
    <property type="molecule type" value="Genomic_DNA"/>
</dbReference>
<feature type="region of interest" description="Disordered" evidence="1">
    <location>
        <begin position="244"/>
        <end position="315"/>
    </location>
</feature>
<sequence length="526" mass="58605">MDIWSYAGYDVYTGTPWTPSDVLSRRHLEVDKTKLHIENLPLPSYSDLLEYIYTRGIPAENLASLRLTAPNPPLTTRLEPLQRLLLQARRLQTLDYRDSGQGTHFSFPPSSFALTATGDGDDNGERMLRLPALEELTLQSYDWDHDATDSAAHWDFSRLRALQLIDVPALPFLTAVPPRALRGLQALRCDDRSPSSYYASDTGRSQSRDAAVVTTQFLASLIHEIRALRSLELTCHTRLLFPSPPTVCDDDGGGGIHDNDDHDHDQDYEDEDEDEKKTRKRKSASNVPPSPEGEGGKRKRRRELDGGNSDNDHVLLRHAPTLRVLRLRDHVGLVDEDRRCPTLRAADVAGLARHLAHLRALELDLDAADCDDPARFLRALCAFPRLEALTLHVQTAVKPWAALALLGAGGGGEEEKGSHHHFDADYDAAICMFEALVRGKKERRQEIGEKTMVVPWRRITLVVGGWRPFMVRRTSAVWRALNARGVFAERCFVLEGAGEGTVDEGGDAAADIALLVREEMARTVEG</sequence>
<feature type="compositionally biased region" description="Basic and acidic residues" evidence="1">
    <location>
        <begin position="302"/>
        <end position="315"/>
    </location>
</feature>
<protein>
    <submittedName>
        <fullName evidence="2">Uncharacterized protein</fullName>
    </submittedName>
</protein>
<proteinExistence type="predicted"/>
<dbReference type="AlphaFoldDB" id="A0AAN9UHZ0"/>
<evidence type="ECO:0000256" key="1">
    <source>
        <dbReference type="SAM" id="MobiDB-lite"/>
    </source>
</evidence>
<keyword evidence="3" id="KW-1185">Reference proteome</keyword>
<comment type="caution">
    <text evidence="2">The sequence shown here is derived from an EMBL/GenBank/DDBJ whole genome shotgun (WGS) entry which is preliminary data.</text>
</comment>